<keyword evidence="4" id="KW-1185">Reference proteome</keyword>
<proteinExistence type="predicted"/>
<evidence type="ECO:0000313" key="4">
    <source>
        <dbReference type="Proteomes" id="UP000248326"/>
    </source>
</evidence>
<name>A0A318SE57_9DEIO</name>
<feature type="domain" description="BIG2" evidence="2">
    <location>
        <begin position="40"/>
        <end position="107"/>
    </location>
</feature>
<dbReference type="SUPFAM" id="SSF49265">
    <property type="entry name" value="Fibronectin type III"/>
    <property type="match status" value="1"/>
</dbReference>
<dbReference type="InterPro" id="IPR036116">
    <property type="entry name" value="FN3_sf"/>
</dbReference>
<accession>A0A318SE57</accession>
<dbReference type="PROSITE" id="PS51257">
    <property type="entry name" value="PROKAR_LIPOPROTEIN"/>
    <property type="match status" value="1"/>
</dbReference>
<keyword evidence="1" id="KW-0732">Signal</keyword>
<comment type="caution">
    <text evidence="3">The sequence shown here is derived from an EMBL/GenBank/DDBJ whole genome shotgun (WGS) entry which is preliminary data.</text>
</comment>
<dbReference type="Proteomes" id="UP000248326">
    <property type="component" value="Unassembled WGS sequence"/>
</dbReference>
<dbReference type="CDD" id="cd00063">
    <property type="entry name" value="FN3"/>
    <property type="match status" value="1"/>
</dbReference>
<evidence type="ECO:0000313" key="3">
    <source>
        <dbReference type="EMBL" id="PYE51048.1"/>
    </source>
</evidence>
<dbReference type="Gene3D" id="2.60.40.1080">
    <property type="match status" value="1"/>
</dbReference>
<protein>
    <submittedName>
        <fullName evidence="3">Ig-like protein group 2</fullName>
    </submittedName>
</protein>
<organism evidence="3 4">
    <name type="scientific">Deinococcus yavapaiensis KR-236</name>
    <dbReference type="NCBI Taxonomy" id="694435"/>
    <lineage>
        <taxon>Bacteria</taxon>
        <taxon>Thermotogati</taxon>
        <taxon>Deinococcota</taxon>
        <taxon>Deinococci</taxon>
        <taxon>Deinococcales</taxon>
        <taxon>Deinococcaceae</taxon>
        <taxon>Deinococcus</taxon>
    </lineage>
</organism>
<sequence length="332" mass="33897">MRTGIKAAAPTGLLVLTLTLAACNTGPTTPTPSSIDLTGTPASNKAKVNGTYDLDATVKGTDGTTIPSATVTWTSSDTNVATVDANGVVTIKKLGDTSVTITASTGSVTRSVQLDTYGLDLAVGTYNLAVTDTPTIFGTIFAKVRRPDGTAPTPAAAVTLTGPTGWNNNQTVTLNVPAINLPNKTFTAATYASPAVAGTYRATTTINGEVYEDTAVLDVAQVLPTPTNVTVTAASTTSVSATWNAVPGATTYYLQVYDCTGNLNSRLACTLLTSVNVGGATQGTLNNLTLTAGAGKTYTVGVRAHTVNPEAVDVSMPTTYLVSFAGKDFQLP</sequence>
<dbReference type="InterPro" id="IPR008964">
    <property type="entry name" value="Invasin/intimin_cell_adhesion"/>
</dbReference>
<dbReference type="InterPro" id="IPR003343">
    <property type="entry name" value="Big_2"/>
</dbReference>
<dbReference type="Pfam" id="PF02368">
    <property type="entry name" value="Big_2"/>
    <property type="match status" value="1"/>
</dbReference>
<evidence type="ECO:0000259" key="2">
    <source>
        <dbReference type="Pfam" id="PF02368"/>
    </source>
</evidence>
<feature type="signal peptide" evidence="1">
    <location>
        <begin position="1"/>
        <end position="21"/>
    </location>
</feature>
<dbReference type="Gene3D" id="6.10.250.2590">
    <property type="match status" value="1"/>
</dbReference>
<dbReference type="OrthoDB" id="58173at2"/>
<feature type="chain" id="PRO_5016234267" evidence="1">
    <location>
        <begin position="22"/>
        <end position="332"/>
    </location>
</feature>
<dbReference type="RefSeq" id="WP_110888227.1">
    <property type="nucleotide sequence ID" value="NZ_QJSX01000016.1"/>
</dbReference>
<gene>
    <name evidence="3" type="ORF">DES52_116115</name>
</gene>
<dbReference type="AlphaFoldDB" id="A0A318SE57"/>
<dbReference type="EMBL" id="QJSX01000016">
    <property type="protein sequence ID" value="PYE51048.1"/>
    <property type="molecule type" value="Genomic_DNA"/>
</dbReference>
<reference evidence="3 4" key="1">
    <citation type="submission" date="2018-06" db="EMBL/GenBank/DDBJ databases">
        <title>Genomic Encyclopedia of Type Strains, Phase IV (KMG-IV): sequencing the most valuable type-strain genomes for metagenomic binning, comparative biology and taxonomic classification.</title>
        <authorList>
            <person name="Goeker M."/>
        </authorList>
    </citation>
    <scope>NUCLEOTIDE SEQUENCE [LARGE SCALE GENOMIC DNA]</scope>
    <source>
        <strain evidence="3 4">DSM 18048</strain>
    </source>
</reference>
<dbReference type="InterPro" id="IPR003961">
    <property type="entry name" value="FN3_dom"/>
</dbReference>
<evidence type="ECO:0000256" key="1">
    <source>
        <dbReference type="SAM" id="SignalP"/>
    </source>
</evidence>
<dbReference type="SUPFAM" id="SSF49373">
    <property type="entry name" value="Invasin/intimin cell-adhesion fragments"/>
    <property type="match status" value="1"/>
</dbReference>